<reference evidence="3 4" key="1">
    <citation type="submission" date="2019-02" db="EMBL/GenBank/DDBJ databases">
        <title>Deep-cultivation of Planctomycetes and their phenomic and genomic characterization uncovers novel biology.</title>
        <authorList>
            <person name="Wiegand S."/>
            <person name="Jogler M."/>
            <person name="Boedeker C."/>
            <person name="Pinto D."/>
            <person name="Vollmers J."/>
            <person name="Rivas-Marin E."/>
            <person name="Kohn T."/>
            <person name="Peeters S.H."/>
            <person name="Heuer A."/>
            <person name="Rast P."/>
            <person name="Oberbeckmann S."/>
            <person name="Bunk B."/>
            <person name="Jeske O."/>
            <person name="Meyerdierks A."/>
            <person name="Storesund J.E."/>
            <person name="Kallscheuer N."/>
            <person name="Luecker S."/>
            <person name="Lage O.M."/>
            <person name="Pohl T."/>
            <person name="Merkel B.J."/>
            <person name="Hornburger P."/>
            <person name="Mueller R.-W."/>
            <person name="Bruemmer F."/>
            <person name="Labrenz M."/>
            <person name="Spormann A.M."/>
            <person name="Op Den Camp H."/>
            <person name="Overmann J."/>
            <person name="Amann R."/>
            <person name="Jetten M.S.M."/>
            <person name="Mascher T."/>
            <person name="Medema M.H."/>
            <person name="Devos D.P."/>
            <person name="Kaster A.-K."/>
            <person name="Ovreas L."/>
            <person name="Rohde M."/>
            <person name="Galperin M.Y."/>
            <person name="Jogler C."/>
        </authorList>
    </citation>
    <scope>NUCLEOTIDE SEQUENCE [LARGE SCALE GENOMIC DNA]</scope>
    <source>
        <strain evidence="3 4">Poly51</strain>
    </source>
</reference>
<evidence type="ECO:0000256" key="2">
    <source>
        <dbReference type="SAM" id="Phobius"/>
    </source>
</evidence>
<dbReference type="Proteomes" id="UP000318288">
    <property type="component" value="Unassembled WGS sequence"/>
</dbReference>
<feature type="region of interest" description="Disordered" evidence="1">
    <location>
        <begin position="1"/>
        <end position="20"/>
    </location>
</feature>
<feature type="transmembrane region" description="Helical" evidence="2">
    <location>
        <begin position="94"/>
        <end position="111"/>
    </location>
</feature>
<feature type="transmembrane region" description="Helical" evidence="2">
    <location>
        <begin position="230"/>
        <end position="255"/>
    </location>
</feature>
<dbReference type="AlphaFoldDB" id="A0A5C6FJD5"/>
<accession>A0A5C6FJD5</accession>
<dbReference type="RefSeq" id="WP_246114209.1">
    <property type="nucleotide sequence ID" value="NZ_SJPW01000001.1"/>
</dbReference>
<name>A0A5C6FJD5_9BACT</name>
<evidence type="ECO:0000313" key="4">
    <source>
        <dbReference type="Proteomes" id="UP000318288"/>
    </source>
</evidence>
<comment type="caution">
    <text evidence="3">The sequence shown here is derived from an EMBL/GenBank/DDBJ whole genome shotgun (WGS) entry which is preliminary data.</text>
</comment>
<organism evidence="3 4">
    <name type="scientific">Rubripirellula tenax</name>
    <dbReference type="NCBI Taxonomy" id="2528015"/>
    <lineage>
        <taxon>Bacteria</taxon>
        <taxon>Pseudomonadati</taxon>
        <taxon>Planctomycetota</taxon>
        <taxon>Planctomycetia</taxon>
        <taxon>Pirellulales</taxon>
        <taxon>Pirellulaceae</taxon>
        <taxon>Rubripirellula</taxon>
    </lineage>
</organism>
<keyword evidence="2" id="KW-1133">Transmembrane helix</keyword>
<feature type="transmembrane region" description="Helical" evidence="2">
    <location>
        <begin position="27"/>
        <end position="49"/>
    </location>
</feature>
<feature type="transmembrane region" description="Helical" evidence="2">
    <location>
        <begin position="148"/>
        <end position="170"/>
    </location>
</feature>
<keyword evidence="4" id="KW-1185">Reference proteome</keyword>
<dbReference type="EMBL" id="SJPW01000001">
    <property type="protein sequence ID" value="TWU60207.1"/>
    <property type="molecule type" value="Genomic_DNA"/>
</dbReference>
<feature type="transmembrane region" description="Helical" evidence="2">
    <location>
        <begin position="204"/>
        <end position="224"/>
    </location>
</feature>
<feature type="transmembrane region" description="Helical" evidence="2">
    <location>
        <begin position="176"/>
        <end position="192"/>
    </location>
</feature>
<proteinExistence type="predicted"/>
<evidence type="ECO:0000256" key="1">
    <source>
        <dbReference type="SAM" id="MobiDB-lite"/>
    </source>
</evidence>
<protein>
    <submittedName>
        <fullName evidence="3">Uncharacterized protein</fullName>
    </submittedName>
</protein>
<evidence type="ECO:0000313" key="3">
    <source>
        <dbReference type="EMBL" id="TWU60207.1"/>
    </source>
</evidence>
<gene>
    <name evidence="3" type="ORF">Poly51_04820</name>
</gene>
<keyword evidence="2" id="KW-0812">Transmembrane</keyword>
<keyword evidence="2" id="KW-0472">Membrane</keyword>
<feature type="compositionally biased region" description="Polar residues" evidence="1">
    <location>
        <begin position="1"/>
        <end position="16"/>
    </location>
</feature>
<sequence>MNMATMNMATSDQPDASKQRRTSKQRWFLRGLAVGLLLTASVNAVSYFFRSSDWSGLIGRPQSMNSAIGFPWVVWEAGNHYGGLFADYPNMGKNIVFAMLVGAAIGAIAVWQSDFLDGAIHEVEVQDVDGSSSADAVPRKPAPVQFSLRGLMITTTIAAIASTVVSRLAVHPMTLVAIYALGPVALVGLAMVPHRWNWQRRVVLLVPITLGLIGVAMAVGHALAMEFDQVLMGIFLSWTPQSAVAASGLTTLLLWTASRRQIDHPIMPGDAI</sequence>